<dbReference type="InterPro" id="IPR009000">
    <property type="entry name" value="Transl_B-barrel_sf"/>
</dbReference>
<dbReference type="GO" id="GO:0005737">
    <property type="term" value="C:cytoplasm"/>
    <property type="evidence" value="ECO:0007669"/>
    <property type="project" value="UniProtKB-SubCell"/>
</dbReference>
<dbReference type="NCBIfam" id="TIGR00344">
    <property type="entry name" value="alaS"/>
    <property type="match status" value="1"/>
</dbReference>
<keyword evidence="10 11" id="KW-0030">Aminoacyl-tRNA synthetase</keyword>
<dbReference type="FunFam" id="3.10.310.40:FF:000001">
    <property type="entry name" value="Alanine--tRNA ligase"/>
    <property type="match status" value="1"/>
</dbReference>
<keyword evidence="6 11" id="KW-0862">Zinc</keyword>
<dbReference type="PANTHER" id="PTHR11777:SF9">
    <property type="entry name" value="ALANINE--TRNA LIGASE, CYTOPLASMIC"/>
    <property type="match status" value="1"/>
</dbReference>
<dbReference type="FunFam" id="3.30.980.10:FF:000004">
    <property type="entry name" value="Alanine--tRNA ligase, cytoplasmic"/>
    <property type="match status" value="1"/>
</dbReference>
<dbReference type="SUPFAM" id="SSF55186">
    <property type="entry name" value="ThrRS/AlaRS common domain"/>
    <property type="match status" value="1"/>
</dbReference>
<dbReference type="InterPro" id="IPR050058">
    <property type="entry name" value="Ala-tRNA_ligase"/>
</dbReference>
<dbReference type="Pfam" id="PF07973">
    <property type="entry name" value="tRNA_SAD"/>
    <property type="match status" value="1"/>
</dbReference>
<dbReference type="Pfam" id="PF02272">
    <property type="entry name" value="DHHA1"/>
    <property type="match status" value="1"/>
</dbReference>
<dbReference type="CDD" id="cd00673">
    <property type="entry name" value="AlaRS_core"/>
    <property type="match status" value="1"/>
</dbReference>
<keyword evidence="3 11" id="KW-0436">Ligase</keyword>
<comment type="catalytic activity">
    <reaction evidence="11">
        <text>tRNA(Ala) + L-alanine + ATP = L-alanyl-tRNA(Ala) + AMP + diphosphate</text>
        <dbReference type="Rhea" id="RHEA:12540"/>
        <dbReference type="Rhea" id="RHEA-COMP:9657"/>
        <dbReference type="Rhea" id="RHEA-COMP:9923"/>
        <dbReference type="ChEBI" id="CHEBI:30616"/>
        <dbReference type="ChEBI" id="CHEBI:33019"/>
        <dbReference type="ChEBI" id="CHEBI:57972"/>
        <dbReference type="ChEBI" id="CHEBI:78442"/>
        <dbReference type="ChEBI" id="CHEBI:78497"/>
        <dbReference type="ChEBI" id="CHEBI:456215"/>
        <dbReference type="EC" id="6.1.1.7"/>
    </reaction>
</comment>
<evidence type="ECO:0000256" key="7">
    <source>
        <dbReference type="ARBA" id="ARBA00022840"/>
    </source>
</evidence>
<dbReference type="RefSeq" id="WP_098074097.1">
    <property type="nucleotide sequence ID" value="NZ_PDEQ01000001.1"/>
</dbReference>
<evidence type="ECO:0000313" key="15">
    <source>
        <dbReference type="EMBL" id="PEN15198.1"/>
    </source>
</evidence>
<evidence type="ECO:0000256" key="9">
    <source>
        <dbReference type="ARBA" id="ARBA00022917"/>
    </source>
</evidence>
<dbReference type="GO" id="GO:0005524">
    <property type="term" value="F:ATP binding"/>
    <property type="evidence" value="ECO:0007669"/>
    <property type="project" value="UniProtKB-UniRule"/>
</dbReference>
<feature type="binding site" evidence="11">
    <location>
        <position position="741"/>
    </location>
    <ligand>
        <name>Zn(2+)</name>
        <dbReference type="ChEBI" id="CHEBI:29105"/>
    </ligand>
</feature>
<feature type="binding site" evidence="11">
    <location>
        <position position="745"/>
    </location>
    <ligand>
        <name>Zn(2+)</name>
        <dbReference type="ChEBI" id="CHEBI:29105"/>
    </ligand>
</feature>
<keyword evidence="9 11" id="KW-0648">Protein biosynthesis</keyword>
<keyword evidence="2 11" id="KW-0820">tRNA-binding</keyword>
<dbReference type="EMBL" id="PDEQ01000001">
    <property type="protein sequence ID" value="PEN15198.1"/>
    <property type="molecule type" value="Genomic_DNA"/>
</dbReference>
<evidence type="ECO:0000313" key="16">
    <source>
        <dbReference type="Proteomes" id="UP000220102"/>
    </source>
</evidence>
<dbReference type="InterPro" id="IPR002318">
    <property type="entry name" value="Ala-tRNA-lgiase_IIc"/>
</dbReference>
<evidence type="ECO:0000259" key="14">
    <source>
        <dbReference type="PROSITE" id="PS50860"/>
    </source>
</evidence>
<evidence type="ECO:0000256" key="1">
    <source>
        <dbReference type="ARBA" id="ARBA00008226"/>
    </source>
</evidence>
<evidence type="ECO:0000256" key="2">
    <source>
        <dbReference type="ARBA" id="ARBA00022555"/>
    </source>
</evidence>
<evidence type="ECO:0000256" key="6">
    <source>
        <dbReference type="ARBA" id="ARBA00022833"/>
    </source>
</evidence>
<keyword evidence="11" id="KW-0963">Cytoplasm</keyword>
<dbReference type="OrthoDB" id="9803884at2"/>
<dbReference type="Gene3D" id="3.30.54.20">
    <property type="match status" value="1"/>
</dbReference>
<proteinExistence type="inferred from homology"/>
<evidence type="ECO:0000256" key="13">
    <source>
        <dbReference type="SAM" id="MobiDB-lite"/>
    </source>
</evidence>
<sequence>MDRHLQASADVQRTSEEIRDEFLRFFEEKGHEIVPSASLVPEGDATLLFTNAGMNQFKDVFLGSGQRPYTRAVDTQKCLRVSGKHNDLEEVGHDTYHHTFFEMLGNWSFGDYFKREAIRWAWELLVEQWGLDPERLYATVHEGDEDLGLDADDEAAELWKSETPLNPDHILYEPSKENFWMMGDTGPCGPCSEIHVDLRTDAEREEIPGRELVNKDHPQVMEIWNLVFIQYNAQPDGSLETLADQHVDTGMGFERICAVLQGKSSTYDTDLFAPILQATADLCPHDYVRGYDDVDTDEAGERERVRIAMRVIADHIRTIAFAISDGVMPGNAGRGYVIRRILRRAVRYGYQTLGLREPFLHTLVDPLVEKMGGQFEDLAGQQDYVERMIRSEEESFLKTLGTGIEIFDRVTPYVEQASNQSGAVLDEMRDDGKMMDLLQKAFVDASDRDEMIDDFAAAASQGDVPGQIAFLLHDTYGFPIDLTQLMAREAGLGVDMDAYDDLMQRQKDRARSASHFDVDQSEVHAWQEISDGESSVFVGYDAIIVDDAAIRAVRKVETDEETRYEIELDRTPFYAESGGQVGDTGTLTVGGETINVLDTQQQGGRLVHTVDRLPQDPSGDVVATVDAERRRRIEAHHSATHLLHAALRDTLGDHVQQKGSRVGPDSLRFDFSHMQGVTEEELETIEHIVNARIRQNISKGEDRNVPIDTALERGAMALFGEKYGDEVRVITFDPDYSIELCGGTHVDATGELGLFRFLSEGSVAAGVRRVEAVAGEPAAEYVEAQLDELKAARQRFKSLQGPLHEEIARLQDERDRLADELEETRRNAMASKLDEFMSSATDVEGVRCATGRIGEASMDDLQALAQQLRDRMGEQSVGVLGSVDANGEKVYVVVTVSDDLVGQGLQAGDLVGELGRKLGGGGGGRPQLASAGGRDTGKLDDVLGEVPDLVRERLAG</sequence>
<dbReference type="SUPFAM" id="SSF50447">
    <property type="entry name" value="Translation proteins"/>
    <property type="match status" value="1"/>
</dbReference>
<dbReference type="Gene3D" id="3.30.930.10">
    <property type="entry name" value="Bira Bifunctional Protein, Domain 2"/>
    <property type="match status" value="1"/>
</dbReference>
<dbReference type="FunFam" id="3.30.930.10:FF:000011">
    <property type="entry name" value="Alanine--tRNA ligase, cytoplasmic"/>
    <property type="match status" value="1"/>
</dbReference>
<keyword evidence="16" id="KW-1185">Reference proteome</keyword>
<dbReference type="FunFam" id="3.30.54.20:FF:000001">
    <property type="entry name" value="Alanine--tRNA ligase"/>
    <property type="match status" value="1"/>
</dbReference>
<comment type="similarity">
    <text evidence="1 11">Belongs to the class-II aminoacyl-tRNA synthetase family.</text>
</comment>
<dbReference type="InterPro" id="IPR018163">
    <property type="entry name" value="Thr/Ala-tRNA-synth_IIc_edit"/>
</dbReference>
<evidence type="ECO:0000256" key="12">
    <source>
        <dbReference type="SAM" id="Coils"/>
    </source>
</evidence>
<dbReference type="InterPro" id="IPR023033">
    <property type="entry name" value="Ala_tRNA_ligase_euk/bac"/>
</dbReference>
<dbReference type="InterPro" id="IPR018165">
    <property type="entry name" value="Ala-tRNA-synth_IIc_core"/>
</dbReference>
<dbReference type="InterPro" id="IPR018164">
    <property type="entry name" value="Ala-tRNA-synth_IIc_N"/>
</dbReference>
<name>A0A2A8D3I8_9BACT</name>
<evidence type="ECO:0000256" key="8">
    <source>
        <dbReference type="ARBA" id="ARBA00022884"/>
    </source>
</evidence>
<protein>
    <recommendedName>
        <fullName evidence="11">Alanine--tRNA ligase</fullName>
        <ecNumber evidence="11">6.1.1.7</ecNumber>
    </recommendedName>
    <alternativeName>
        <fullName evidence="11">Alanyl-tRNA synthetase</fullName>
        <shortName evidence="11">AlaRS</shortName>
    </alternativeName>
</protein>
<dbReference type="SMART" id="SM00863">
    <property type="entry name" value="tRNA_SAD"/>
    <property type="match status" value="1"/>
</dbReference>
<keyword evidence="7 11" id="KW-0067">ATP-binding</keyword>
<dbReference type="Pfam" id="PF01411">
    <property type="entry name" value="tRNA-synt_2c"/>
    <property type="match status" value="2"/>
</dbReference>
<feature type="region of interest" description="Disordered" evidence="13">
    <location>
        <begin position="918"/>
        <end position="938"/>
    </location>
</feature>
<comment type="cofactor">
    <cofactor evidence="11">
        <name>Zn(2+)</name>
        <dbReference type="ChEBI" id="CHEBI:29105"/>
    </cofactor>
    <text evidence="11">Binds 1 zinc ion per subunit.</text>
</comment>
<dbReference type="GO" id="GO:0002161">
    <property type="term" value="F:aminoacyl-tRNA deacylase activity"/>
    <property type="evidence" value="ECO:0007669"/>
    <property type="project" value="TreeGrafter"/>
</dbReference>
<dbReference type="InterPro" id="IPR003156">
    <property type="entry name" value="DHHA1_dom"/>
</dbReference>
<feature type="binding site" evidence="11">
    <location>
        <position position="641"/>
    </location>
    <ligand>
        <name>Zn(2+)</name>
        <dbReference type="ChEBI" id="CHEBI:29105"/>
    </ligand>
</feature>
<evidence type="ECO:0000256" key="11">
    <source>
        <dbReference type="HAMAP-Rule" id="MF_00036"/>
    </source>
</evidence>
<feature type="domain" description="Alanyl-transfer RNA synthetases family profile" evidence="14">
    <location>
        <begin position="13"/>
        <end position="784"/>
    </location>
</feature>
<dbReference type="AlphaFoldDB" id="A0A2A8D3I8"/>
<dbReference type="EC" id="6.1.1.7" evidence="11"/>
<evidence type="ECO:0000256" key="10">
    <source>
        <dbReference type="ARBA" id="ARBA00023146"/>
    </source>
</evidence>
<dbReference type="InterPro" id="IPR018162">
    <property type="entry name" value="Ala-tRNA-ligase_IIc_anticod-bd"/>
</dbReference>
<dbReference type="PANTHER" id="PTHR11777">
    <property type="entry name" value="ALANYL-TRNA SYNTHETASE"/>
    <property type="match status" value="1"/>
</dbReference>
<keyword evidence="5 11" id="KW-0547">Nucleotide-binding</keyword>
<dbReference type="GO" id="GO:0000049">
    <property type="term" value="F:tRNA binding"/>
    <property type="evidence" value="ECO:0007669"/>
    <property type="project" value="UniProtKB-KW"/>
</dbReference>
<dbReference type="GO" id="GO:0006419">
    <property type="term" value="P:alanyl-tRNA aminoacylation"/>
    <property type="evidence" value="ECO:0007669"/>
    <property type="project" value="UniProtKB-UniRule"/>
</dbReference>
<reference evidence="15 16" key="1">
    <citation type="submission" date="2017-10" db="EMBL/GenBank/DDBJ databases">
        <title>Draft genome of Longibacter Salinarum.</title>
        <authorList>
            <person name="Goh K.M."/>
            <person name="Shamsir M.S."/>
            <person name="Lim S.W."/>
        </authorList>
    </citation>
    <scope>NUCLEOTIDE SEQUENCE [LARGE SCALE GENOMIC DNA]</scope>
    <source>
        <strain evidence="15 16">KCTC 52045</strain>
    </source>
</reference>
<dbReference type="InterPro" id="IPR045864">
    <property type="entry name" value="aa-tRNA-synth_II/BPL/LPL"/>
</dbReference>
<feature type="binding site" evidence="11">
    <location>
        <position position="637"/>
    </location>
    <ligand>
        <name>Zn(2+)</name>
        <dbReference type="ChEBI" id="CHEBI:29105"/>
    </ligand>
</feature>
<comment type="caution">
    <text evidence="15">The sequence shown here is derived from an EMBL/GenBank/DDBJ whole genome shotgun (WGS) entry which is preliminary data.</text>
</comment>
<accession>A0A2A8D3I8</accession>
<dbReference type="HAMAP" id="MF_00036_B">
    <property type="entry name" value="Ala_tRNA_synth_B"/>
    <property type="match status" value="1"/>
</dbReference>
<keyword evidence="8 11" id="KW-0694">RNA-binding</keyword>
<dbReference type="SUPFAM" id="SSF55681">
    <property type="entry name" value="Class II aaRS and biotin synthetases"/>
    <property type="match status" value="1"/>
</dbReference>
<evidence type="ECO:0000256" key="5">
    <source>
        <dbReference type="ARBA" id="ARBA00022741"/>
    </source>
</evidence>
<keyword evidence="12" id="KW-0175">Coiled coil</keyword>
<evidence type="ECO:0000256" key="3">
    <source>
        <dbReference type="ARBA" id="ARBA00022598"/>
    </source>
</evidence>
<dbReference type="Gene3D" id="2.40.30.130">
    <property type="match status" value="1"/>
</dbReference>
<dbReference type="PROSITE" id="PS50860">
    <property type="entry name" value="AA_TRNA_LIGASE_II_ALA"/>
    <property type="match status" value="1"/>
</dbReference>
<dbReference type="SUPFAM" id="SSF101353">
    <property type="entry name" value="Putative anticodon-binding domain of alanyl-tRNA synthetase (AlaRS)"/>
    <property type="match status" value="1"/>
</dbReference>
<organism evidence="15 16">
    <name type="scientific">Longibacter salinarum</name>
    <dbReference type="NCBI Taxonomy" id="1850348"/>
    <lineage>
        <taxon>Bacteria</taxon>
        <taxon>Pseudomonadati</taxon>
        <taxon>Rhodothermota</taxon>
        <taxon>Rhodothermia</taxon>
        <taxon>Rhodothermales</taxon>
        <taxon>Salisaetaceae</taxon>
        <taxon>Longibacter</taxon>
    </lineage>
</organism>
<keyword evidence="4 11" id="KW-0479">Metal-binding</keyword>
<dbReference type="GO" id="GO:0008270">
    <property type="term" value="F:zinc ion binding"/>
    <property type="evidence" value="ECO:0007669"/>
    <property type="project" value="UniProtKB-UniRule"/>
</dbReference>
<dbReference type="GO" id="GO:0004813">
    <property type="term" value="F:alanine-tRNA ligase activity"/>
    <property type="evidence" value="ECO:0007669"/>
    <property type="project" value="UniProtKB-UniRule"/>
</dbReference>
<dbReference type="PRINTS" id="PR00980">
    <property type="entry name" value="TRNASYNTHALA"/>
</dbReference>
<dbReference type="Proteomes" id="UP000220102">
    <property type="component" value="Unassembled WGS sequence"/>
</dbReference>
<feature type="coiled-coil region" evidence="12">
    <location>
        <begin position="803"/>
        <end position="834"/>
    </location>
</feature>
<comment type="function">
    <text evidence="11">Catalyzes the attachment of alanine to tRNA(Ala) in a two-step reaction: alanine is first activated by ATP to form Ala-AMP and then transferred to the acceptor end of tRNA(Ala). Also edits incorrectly charged Ser-tRNA(Ala) and Gly-tRNA(Ala) via its editing domain.</text>
</comment>
<gene>
    <name evidence="11" type="primary">alaS</name>
    <name evidence="15" type="ORF">CRI94_02650</name>
</gene>
<comment type="domain">
    <text evidence="11">Consists of three domains; the N-terminal catalytic domain, the editing domain and the C-terminal C-Ala domain. The editing domain removes incorrectly charged amino acids, while the C-Ala domain, along with tRNA(Ala), serves as a bridge to cooperatively bring together the editing and aminoacylation centers thus stimulating deacylation of misacylated tRNAs.</text>
</comment>
<evidence type="ECO:0000256" key="4">
    <source>
        <dbReference type="ARBA" id="ARBA00022723"/>
    </source>
</evidence>
<dbReference type="InterPro" id="IPR012947">
    <property type="entry name" value="tRNA_SAD"/>
</dbReference>
<dbReference type="Gene3D" id="3.10.310.40">
    <property type="match status" value="1"/>
</dbReference>
<comment type="subcellular location">
    <subcellularLocation>
        <location evidence="11">Cytoplasm</location>
    </subcellularLocation>
</comment>
<dbReference type="Gene3D" id="3.30.980.10">
    <property type="entry name" value="Threonyl-trna Synthetase, Chain A, domain 2"/>
    <property type="match status" value="1"/>
</dbReference>